<evidence type="ECO:0000313" key="4">
    <source>
        <dbReference type="Ensembl" id="ENSSGRP00000048306.1"/>
    </source>
</evidence>
<dbReference type="Pfam" id="PF19036">
    <property type="entry name" value="Fuz_longin_1"/>
    <property type="match status" value="1"/>
</dbReference>
<dbReference type="OMA" id="GLVHFMY"/>
<dbReference type="Ensembl" id="ENSSGRT00000051635.1">
    <property type="protein sequence ID" value="ENSSGRP00000048306.1"/>
    <property type="gene ID" value="ENSSGRG00000025761.1"/>
</dbReference>
<dbReference type="Pfam" id="PF19037">
    <property type="entry name" value="Fuz_longin_2"/>
    <property type="match status" value="1"/>
</dbReference>
<keyword evidence="5" id="KW-1185">Reference proteome</keyword>
<dbReference type="GO" id="GO:1903232">
    <property type="term" value="P:melanosome assembly"/>
    <property type="evidence" value="ECO:0007669"/>
    <property type="project" value="TreeGrafter"/>
</dbReference>
<feature type="domain" description="FUZ/MON1/HPS1 second Longin" evidence="2">
    <location>
        <begin position="193"/>
        <end position="328"/>
    </location>
</feature>
<dbReference type="InterPro" id="IPR026053">
    <property type="entry name" value="HPS1"/>
</dbReference>
<dbReference type="PANTHER" id="PTHR12761">
    <property type="entry name" value="HERMANSKY-PUDLAK SYNDROME PROTEIN 1"/>
    <property type="match status" value="1"/>
</dbReference>
<evidence type="ECO:0000259" key="2">
    <source>
        <dbReference type="Pfam" id="PF19037"/>
    </source>
</evidence>
<reference evidence="4" key="1">
    <citation type="submission" date="2025-08" db="UniProtKB">
        <authorList>
            <consortium name="Ensembl"/>
        </authorList>
    </citation>
    <scope>IDENTIFICATION</scope>
</reference>
<dbReference type="PANTHER" id="PTHR12761:SF1">
    <property type="entry name" value="BLOC-3 COMPLEX MEMBER HPS1"/>
    <property type="match status" value="1"/>
</dbReference>
<dbReference type="InterPro" id="IPR043972">
    <property type="entry name" value="FUZ/MON1/HPS1_longin_1"/>
</dbReference>
<accession>A0A672NCM8</accession>
<proteinExistence type="predicted"/>
<evidence type="ECO:0000259" key="1">
    <source>
        <dbReference type="Pfam" id="PF19036"/>
    </source>
</evidence>
<evidence type="ECO:0000259" key="3">
    <source>
        <dbReference type="Pfam" id="PF19038"/>
    </source>
</evidence>
<dbReference type="InterPro" id="IPR043971">
    <property type="entry name" value="FUZ/MON1/HPS1_longin_2"/>
</dbReference>
<dbReference type="GO" id="GO:0016192">
    <property type="term" value="P:vesicle-mediated transport"/>
    <property type="evidence" value="ECO:0007669"/>
    <property type="project" value="InterPro"/>
</dbReference>
<reference evidence="4" key="2">
    <citation type="submission" date="2025-09" db="UniProtKB">
        <authorList>
            <consortium name="Ensembl"/>
        </authorList>
    </citation>
    <scope>IDENTIFICATION</scope>
</reference>
<name>A0A672NCM8_SINGR</name>
<dbReference type="Proteomes" id="UP000472262">
    <property type="component" value="Unassembled WGS sequence"/>
</dbReference>
<dbReference type="InParanoid" id="A0A672NCM8"/>
<dbReference type="InterPro" id="IPR043970">
    <property type="entry name" value="FUZ/MON1/HPS1_longin_3"/>
</dbReference>
<dbReference type="GO" id="GO:0031085">
    <property type="term" value="C:BLOC-3 complex"/>
    <property type="evidence" value="ECO:0007669"/>
    <property type="project" value="TreeGrafter"/>
</dbReference>
<sequence>MKCLLVANESAEVLFYWTDTEFEQWIQEQYGVSQEEGEGLPAFEDSINTLFAPIIISCSTMVDRLGDNYTSFSTANNHIYVLQQVIHRMYIDLKRKIYVMKKLTEIMFGMVTFGGALLRKELHPQDTEQRNRLWKKLRSLLETYSRLRESDQSFLVETVERLIHPTLCEQCIEFLERRLVQQINSNMDRMGEEVLHAFILVHTKLLTFYSSRNASNLCPSDLLALIILVQDLYPSKINLDDTSEVGYLCIVTVDPVALNWSNYAENSMAEDSLQTLEAPTPDPSAPCRVFLEAKEFPTMPHSMYCLPLWPGITLVLLTKIPNSHVAASVCYFLEAFVKLEKRLCEGHEGAAAMRGQPSVQEQRSRLEKFIKTWASMDIQTSELQNAWTDFKNKAFSRSGSGFTRDLLPSCRNMKTQLCGVYRQFFAAECMGSSQRLAPHLQERALSMVQEKLMDWKDFLLVKSKRNITMFPGLIHFIYVDRSNGQMIAPSLNVTDRTVSELGKGPLADFIKNKIWSLVATAQRYLQKGYATVTLRDGDYFYCYFLWFENETGYKLEVIDIPSSPDDAAPVGMLTCDYYRRLLRYYSKKYQNEVVKCYELFTVHLGVIPNEYILQHCSQLARKLWEPTRIPLL</sequence>
<feature type="domain" description="FUZ/MON1/HPS1 third Longin" evidence="3">
    <location>
        <begin position="472"/>
        <end position="625"/>
    </location>
</feature>
<dbReference type="AlphaFoldDB" id="A0A672NCM8"/>
<feature type="domain" description="FUZ/MON1/HPS1 first Longin" evidence="1">
    <location>
        <begin position="2"/>
        <end position="147"/>
    </location>
</feature>
<organism evidence="4 5">
    <name type="scientific">Sinocyclocheilus grahami</name>
    <name type="common">Dianchi golden-line fish</name>
    <name type="synonym">Barbus grahami</name>
    <dbReference type="NCBI Taxonomy" id="75366"/>
    <lineage>
        <taxon>Eukaryota</taxon>
        <taxon>Metazoa</taxon>
        <taxon>Chordata</taxon>
        <taxon>Craniata</taxon>
        <taxon>Vertebrata</taxon>
        <taxon>Euteleostomi</taxon>
        <taxon>Actinopterygii</taxon>
        <taxon>Neopterygii</taxon>
        <taxon>Teleostei</taxon>
        <taxon>Ostariophysi</taxon>
        <taxon>Cypriniformes</taxon>
        <taxon>Cyprinidae</taxon>
        <taxon>Cyprininae</taxon>
        <taxon>Sinocyclocheilus</taxon>
    </lineage>
</organism>
<evidence type="ECO:0000313" key="5">
    <source>
        <dbReference type="Proteomes" id="UP000472262"/>
    </source>
</evidence>
<protein>
    <submittedName>
        <fullName evidence="4">Hermansky-Pudlak syndrome 1 protein homolog</fullName>
    </submittedName>
</protein>
<dbReference type="GO" id="GO:0005085">
    <property type="term" value="F:guanyl-nucleotide exchange factor activity"/>
    <property type="evidence" value="ECO:0007669"/>
    <property type="project" value="TreeGrafter"/>
</dbReference>
<gene>
    <name evidence="4" type="primary">hps1</name>
</gene>
<dbReference type="Pfam" id="PF19038">
    <property type="entry name" value="Fuz_longin_3"/>
    <property type="match status" value="1"/>
</dbReference>